<dbReference type="PANTHER" id="PTHR22574:SF13">
    <property type="entry name" value="GOLGI-ASSOCIATED RAB2 INTERACTOR PROTEIN 1B"/>
    <property type="match status" value="1"/>
</dbReference>
<organism evidence="4 5">
    <name type="scientific">Rousettus aegyptiacus</name>
    <name type="common">Egyptian fruit bat</name>
    <name type="synonym">Pteropus aegyptiacus</name>
    <dbReference type="NCBI Taxonomy" id="9407"/>
    <lineage>
        <taxon>Eukaryota</taxon>
        <taxon>Metazoa</taxon>
        <taxon>Chordata</taxon>
        <taxon>Craniata</taxon>
        <taxon>Vertebrata</taxon>
        <taxon>Euteleostomi</taxon>
        <taxon>Mammalia</taxon>
        <taxon>Eutheria</taxon>
        <taxon>Laurasiatheria</taxon>
        <taxon>Chiroptera</taxon>
        <taxon>Yinpterochiroptera</taxon>
        <taxon>Pteropodoidea</taxon>
        <taxon>Pteropodidae</taxon>
        <taxon>Rousettinae</taxon>
        <taxon>Rousettus</taxon>
    </lineage>
</organism>
<dbReference type="EMBL" id="JACASE010000013">
    <property type="protein sequence ID" value="KAF6418359.1"/>
    <property type="molecule type" value="Genomic_DNA"/>
</dbReference>
<reference evidence="4 5" key="1">
    <citation type="journal article" date="2020" name="Nature">
        <title>Six reference-quality genomes reveal evolution of bat adaptations.</title>
        <authorList>
            <person name="Jebb D."/>
            <person name="Huang Z."/>
            <person name="Pippel M."/>
            <person name="Hughes G.M."/>
            <person name="Lavrichenko K."/>
            <person name="Devanna P."/>
            <person name="Winkler S."/>
            <person name="Jermiin L.S."/>
            <person name="Skirmuntt E.C."/>
            <person name="Katzourakis A."/>
            <person name="Burkitt-Gray L."/>
            <person name="Ray D.A."/>
            <person name="Sullivan K.A.M."/>
            <person name="Roscito J.G."/>
            <person name="Kirilenko B.M."/>
            <person name="Davalos L.M."/>
            <person name="Corthals A.P."/>
            <person name="Power M.L."/>
            <person name="Jones G."/>
            <person name="Ransome R.D."/>
            <person name="Dechmann D.K.N."/>
            <person name="Locatelli A.G."/>
            <person name="Puechmaille S.J."/>
            <person name="Fedrigo O."/>
            <person name="Jarvis E.D."/>
            <person name="Hiller M."/>
            <person name="Vernes S.C."/>
            <person name="Myers E.W."/>
            <person name="Teeling E.C."/>
        </authorList>
    </citation>
    <scope>NUCLEOTIDE SEQUENCE [LARGE SCALE GENOMIC DNA]</scope>
    <source>
        <strain evidence="4">MRouAeg1</strain>
        <tissue evidence="4">Muscle</tissue>
    </source>
</reference>
<dbReference type="GO" id="GO:0005634">
    <property type="term" value="C:nucleus"/>
    <property type="evidence" value="ECO:0007669"/>
    <property type="project" value="TreeGrafter"/>
</dbReference>
<gene>
    <name evidence="4" type="ORF">HJG63_004915</name>
</gene>
<name>A0A7J8D5Z0_ROUAE</name>
<evidence type="ECO:0000313" key="4">
    <source>
        <dbReference type="EMBL" id="KAF6418359.1"/>
    </source>
</evidence>
<keyword evidence="5" id="KW-1185">Reference proteome</keyword>
<dbReference type="Pfam" id="PF12480">
    <property type="entry name" value="GARIL_Rab2_bd"/>
    <property type="match status" value="1"/>
</dbReference>
<feature type="region of interest" description="Disordered" evidence="2">
    <location>
        <begin position="23"/>
        <end position="56"/>
    </location>
</feature>
<sequence>MDLNSQKGQELDRHLQSLQHHGPRGDLLRALPAPSQHPPHGQGQMAPGAEPDMEQTIYSPKHHPEEVYDRLQRILRLRTVTEKIYYLRLHPDHPETVFHFWIRLVQILQKGLSITTKDPRILVTHCLVPKNTCSPSGDSKFVQKKLQASQPSESLMQLMAKGESEALSQIFADLHQHNQFSYKFRSSKKTETKKNISEKDTPREDGIPCTRDLSWRNSFTYGEWERENPSGPQPLSLLSTLAASTGLQLAPLVGNSI</sequence>
<accession>A0A7J8D5Z0</accession>
<dbReference type="AlphaFoldDB" id="A0A7J8D5Z0"/>
<evidence type="ECO:0000259" key="3">
    <source>
        <dbReference type="Pfam" id="PF12480"/>
    </source>
</evidence>
<evidence type="ECO:0000313" key="5">
    <source>
        <dbReference type="Proteomes" id="UP000593571"/>
    </source>
</evidence>
<comment type="caution">
    <text evidence="4">The sequence shown here is derived from an EMBL/GenBank/DDBJ whole genome shotgun (WGS) entry which is preliminary data.</text>
</comment>
<evidence type="ECO:0000256" key="2">
    <source>
        <dbReference type="SAM" id="MobiDB-lite"/>
    </source>
</evidence>
<comment type="similarity">
    <text evidence="1">Belongs to the GARIN family.</text>
</comment>
<protein>
    <submittedName>
        <fullName evidence="4">Family with sequence similarity 71 member F1</fullName>
    </submittedName>
</protein>
<evidence type="ECO:0000256" key="1">
    <source>
        <dbReference type="ARBA" id="ARBA00038379"/>
    </source>
</evidence>
<feature type="domain" description="Golgi associated RAB2 interactor protein-like Rab2B-binding" evidence="3">
    <location>
        <begin position="67"/>
        <end position="119"/>
    </location>
</feature>
<dbReference type="Proteomes" id="UP000593571">
    <property type="component" value="Unassembled WGS sequence"/>
</dbReference>
<dbReference type="InterPro" id="IPR022168">
    <property type="entry name" value="GARIL-like_Rab2B-bd"/>
</dbReference>
<dbReference type="PANTHER" id="PTHR22574">
    <property type="match status" value="1"/>
</dbReference>
<proteinExistence type="inferred from homology"/>